<protein>
    <submittedName>
        <fullName evidence="2">Uncharacterized protein</fullName>
    </submittedName>
</protein>
<dbReference type="InParanoid" id="A0A1E7FQ19"/>
<reference evidence="2 3" key="1">
    <citation type="submission" date="2016-09" db="EMBL/GenBank/DDBJ databases">
        <title>Extensive genetic diversity and differential bi-allelic expression allows diatom success in the polar Southern Ocean.</title>
        <authorList>
            <consortium name="DOE Joint Genome Institute"/>
            <person name="Mock T."/>
            <person name="Otillar R.P."/>
            <person name="Strauss J."/>
            <person name="Dupont C."/>
            <person name="Frickenhaus S."/>
            <person name="Maumus F."/>
            <person name="Mcmullan M."/>
            <person name="Sanges R."/>
            <person name="Schmutz J."/>
            <person name="Toseland A."/>
            <person name="Valas R."/>
            <person name="Veluchamy A."/>
            <person name="Ward B.J."/>
            <person name="Allen A."/>
            <person name="Barry K."/>
            <person name="Falciatore A."/>
            <person name="Ferrante M."/>
            <person name="Fortunato A.E."/>
            <person name="Gloeckner G."/>
            <person name="Gruber A."/>
            <person name="Hipkin R."/>
            <person name="Janech M."/>
            <person name="Kroth P."/>
            <person name="Leese F."/>
            <person name="Lindquist E."/>
            <person name="Lyon B.R."/>
            <person name="Martin J."/>
            <person name="Mayer C."/>
            <person name="Parker M."/>
            <person name="Quesneville H."/>
            <person name="Raymond J."/>
            <person name="Uhlig C."/>
            <person name="Valentin K.U."/>
            <person name="Worden A.Z."/>
            <person name="Armbrust E.V."/>
            <person name="Bowler C."/>
            <person name="Green B."/>
            <person name="Moulton V."/>
            <person name="Van Oosterhout C."/>
            <person name="Grigoriev I."/>
        </authorList>
    </citation>
    <scope>NUCLEOTIDE SEQUENCE [LARGE SCALE GENOMIC DNA]</scope>
    <source>
        <strain evidence="2 3">CCMP1102</strain>
    </source>
</reference>
<keyword evidence="3" id="KW-1185">Reference proteome</keyword>
<dbReference type="EMBL" id="KV784355">
    <property type="protein sequence ID" value="OEU20248.1"/>
    <property type="molecule type" value="Genomic_DNA"/>
</dbReference>
<evidence type="ECO:0000313" key="2">
    <source>
        <dbReference type="EMBL" id="OEU20248.1"/>
    </source>
</evidence>
<organism evidence="2 3">
    <name type="scientific">Fragilariopsis cylindrus CCMP1102</name>
    <dbReference type="NCBI Taxonomy" id="635003"/>
    <lineage>
        <taxon>Eukaryota</taxon>
        <taxon>Sar</taxon>
        <taxon>Stramenopiles</taxon>
        <taxon>Ochrophyta</taxon>
        <taxon>Bacillariophyta</taxon>
        <taxon>Bacillariophyceae</taxon>
        <taxon>Bacillariophycidae</taxon>
        <taxon>Bacillariales</taxon>
        <taxon>Bacillariaceae</taxon>
        <taxon>Fragilariopsis</taxon>
    </lineage>
</organism>
<accession>A0A1E7FQ19</accession>
<feature type="region of interest" description="Disordered" evidence="1">
    <location>
        <begin position="516"/>
        <end position="539"/>
    </location>
</feature>
<dbReference type="AlphaFoldDB" id="A0A1E7FQ19"/>
<dbReference type="Proteomes" id="UP000095751">
    <property type="component" value="Unassembled WGS sequence"/>
</dbReference>
<evidence type="ECO:0000256" key="1">
    <source>
        <dbReference type="SAM" id="MobiDB-lite"/>
    </source>
</evidence>
<gene>
    <name evidence="2" type="ORF">FRACYDRAFT_236320</name>
</gene>
<proteinExistence type="predicted"/>
<feature type="compositionally biased region" description="Basic residues" evidence="1">
    <location>
        <begin position="516"/>
        <end position="531"/>
    </location>
</feature>
<dbReference type="KEGG" id="fcy:FRACYDRAFT_236320"/>
<name>A0A1E7FQ19_9STRA</name>
<evidence type="ECO:0000313" key="3">
    <source>
        <dbReference type="Proteomes" id="UP000095751"/>
    </source>
</evidence>
<sequence length="746" mass="82995">MNTTRKTSQHPDLADETTIIAMTDNNNSLRKKVGFVKFVTLLPSSSLSFSPSSSPPGVSCWPAVIFDDLEDYKRQRNKLQDILGNTNKTSIIDADTAINKHRTQLLQEGQRLNKNKQQPVAFLLGSSQLLSTLNKQRLIFEDDSNVLEFVTTIDESSSRGEEDTSTNTATAAATAASVSGAFQEAAAILSSSAAGVDGGVDRQGTHSSSSLNTSPSSTLIHHHSVRTEFAVDQKNEPEFSVKRLCFFNIVVKVADNSNNDSGTTTNDCIIPWPAILIRDMSRFPEAITKQKLQVLLKQKKASQERRRRTTTISNRITITNVLTDGDGDEDSIINRIKTTEIGLLWKDVVMVLSRDDCSTGIFLFGNPTTTTTKEKKIIPYNEEKITTGTAIAFTDIARYCNVIEGYQEALSESTLFSIDSTLPSMSNGGMKSCSLEETNNVSSRNDDIDSEWEDGNWCWLKEGADSSELLDYTVLNDRYPAALSNSDESKAGNRKKKSSNTIKVFRDLSNVTTTKTTRKAYTKKTTKKRKASNSSSDNSYVDNSRLGILCKQPSLLERIFRSRDIKEIPDFDGNVRLALEEAGHAIDIGNSTFTIPGGEGTFYSIDDYRSYLCINGVALRGIKDRSAKKEDRFQALMAWVCYHRVENLVGGKDVSEIANRIDNSGLQKMLLKLGMMYRSYKWEIPGSDDRYDDNELEDKLAKEGIDQNLVTNSEMSNEEHICLELYISCPFLRSTRNNTTPFFKAA</sequence>
<feature type="region of interest" description="Disordered" evidence="1">
    <location>
        <begin position="198"/>
        <end position="217"/>
    </location>
</feature>
<feature type="compositionally biased region" description="Low complexity" evidence="1">
    <location>
        <begin position="207"/>
        <end position="217"/>
    </location>
</feature>